<dbReference type="Pfam" id="PF04681">
    <property type="entry name" value="Bys1"/>
    <property type="match status" value="1"/>
</dbReference>
<dbReference type="EMBL" id="JAKJXO020000011">
    <property type="protein sequence ID" value="KAL1598895.1"/>
    <property type="molecule type" value="Genomic_DNA"/>
</dbReference>
<proteinExistence type="predicted"/>
<feature type="region of interest" description="Disordered" evidence="1">
    <location>
        <begin position="225"/>
        <end position="249"/>
    </location>
</feature>
<dbReference type="Proteomes" id="UP001521785">
    <property type="component" value="Unassembled WGS sequence"/>
</dbReference>
<dbReference type="SUPFAM" id="SSF49870">
    <property type="entry name" value="Osmotin, thaumatin-like protein"/>
    <property type="match status" value="1"/>
</dbReference>
<dbReference type="PANTHER" id="PTHR36195:SF4">
    <property type="entry name" value="DOMAIN PROTEIN, PUTATIVE (AFU_ORTHOLOGUE AFUA_5G01990)-RELATED"/>
    <property type="match status" value="1"/>
</dbReference>
<dbReference type="InterPro" id="IPR037176">
    <property type="entry name" value="Osmotin/thaumatin-like_sf"/>
</dbReference>
<accession>A0ABR3R382</accession>
<evidence type="ECO:0000313" key="4">
    <source>
        <dbReference type="Proteomes" id="UP001521785"/>
    </source>
</evidence>
<dbReference type="InterPro" id="IPR006771">
    <property type="entry name" value="CetA-like"/>
</dbReference>
<feature type="signal peptide" evidence="2">
    <location>
        <begin position="1"/>
        <end position="16"/>
    </location>
</feature>
<reference evidence="3 4" key="1">
    <citation type="submission" date="2024-02" db="EMBL/GenBank/DDBJ databases">
        <title>De novo assembly and annotation of 12 fungi associated with fruit tree decline syndrome in Ontario, Canada.</title>
        <authorList>
            <person name="Sulman M."/>
            <person name="Ellouze W."/>
            <person name="Ilyukhin E."/>
        </authorList>
    </citation>
    <scope>NUCLEOTIDE SEQUENCE [LARGE SCALE GENOMIC DNA]</scope>
    <source>
        <strain evidence="3 4">M42-189</strain>
    </source>
</reference>
<name>A0ABR3R382_9PLEO</name>
<gene>
    <name evidence="3" type="ORF">SLS60_008039</name>
</gene>
<comment type="caution">
    <text evidence="3">The sequence shown here is derived from an EMBL/GenBank/DDBJ whole genome shotgun (WGS) entry which is preliminary data.</text>
</comment>
<evidence type="ECO:0000256" key="2">
    <source>
        <dbReference type="SAM" id="SignalP"/>
    </source>
</evidence>
<keyword evidence="2" id="KW-0732">Signal</keyword>
<organism evidence="3 4">
    <name type="scientific">Paraconiothyrium brasiliense</name>
    <dbReference type="NCBI Taxonomy" id="300254"/>
    <lineage>
        <taxon>Eukaryota</taxon>
        <taxon>Fungi</taxon>
        <taxon>Dikarya</taxon>
        <taxon>Ascomycota</taxon>
        <taxon>Pezizomycotina</taxon>
        <taxon>Dothideomycetes</taxon>
        <taxon>Pleosporomycetidae</taxon>
        <taxon>Pleosporales</taxon>
        <taxon>Massarineae</taxon>
        <taxon>Didymosphaeriaceae</taxon>
        <taxon>Paraconiothyrium</taxon>
    </lineage>
</organism>
<evidence type="ECO:0000256" key="1">
    <source>
        <dbReference type="SAM" id="MobiDB-lite"/>
    </source>
</evidence>
<protein>
    <submittedName>
        <fullName evidence="3">Uncharacterized protein</fullName>
    </submittedName>
</protein>
<sequence>MQYIIATAALVATTAASNLAARDAVVYNHNATCDTTKPLAKVVNRCSYPVYLWSIDKQYGCPDGSGLELKTGEFYQENFQDGTDGGISIKLSKFETCGGKDITQLEYKIEKADSAFAGNYLDMSFVDCTGNHEDCPGRTDGFYLKSGNQDGLFKSAVNNEHCPIFNVYNADEAAKVSYINWDDRQTKYCNVEANLELYLCGGDAPSADDNYSAISSAAPVSSAAPSSELESSSAAPTSSSSSEEAPVPSSTEDAYVVAAAAAITSAPVSSSPPVVKTEVVYVTEFVNRRHAHGRRHQHFHA</sequence>
<dbReference type="PANTHER" id="PTHR36195">
    <property type="entry name" value="DOMAIN PROTEIN, PUTATIVE (AFU_ORTHOLOGUE AFUA_5G01990)-RELATED-RELATED"/>
    <property type="match status" value="1"/>
</dbReference>
<keyword evidence="4" id="KW-1185">Reference proteome</keyword>
<evidence type="ECO:0000313" key="3">
    <source>
        <dbReference type="EMBL" id="KAL1598895.1"/>
    </source>
</evidence>
<feature type="chain" id="PRO_5045243425" evidence="2">
    <location>
        <begin position="17"/>
        <end position="301"/>
    </location>
</feature>